<protein>
    <submittedName>
        <fullName evidence="2">Uncharacterized protein</fullName>
    </submittedName>
</protein>
<feature type="region of interest" description="Disordered" evidence="1">
    <location>
        <begin position="47"/>
        <end position="108"/>
    </location>
</feature>
<dbReference type="RefSeq" id="WP_221520053.1">
    <property type="nucleotide sequence ID" value="NZ_JACHMB010000001.1"/>
</dbReference>
<evidence type="ECO:0000256" key="1">
    <source>
        <dbReference type="SAM" id="MobiDB-lite"/>
    </source>
</evidence>
<gene>
    <name evidence="2" type="ORF">HD596_011181</name>
</gene>
<sequence length="108" mass="11587">MPGLPASFAAKLIEFVGDSITVGTTTPKNALTADGCVGLEARFPQLNPNAATPDWNFSRYQADAGRRSSRWRPSPGGTPRRRGPRSPPATPRATPRQYDRSYSLSGGV</sequence>
<dbReference type="Proteomes" id="UP000579153">
    <property type="component" value="Unassembled WGS sequence"/>
</dbReference>
<reference evidence="2 3" key="1">
    <citation type="submission" date="2020-08" db="EMBL/GenBank/DDBJ databases">
        <title>Sequencing the genomes of 1000 actinobacteria strains.</title>
        <authorList>
            <person name="Klenk H.-P."/>
        </authorList>
    </citation>
    <scope>NUCLEOTIDE SEQUENCE [LARGE SCALE GENOMIC DNA]</scope>
    <source>
        <strain evidence="2 3">DSM 45507</strain>
    </source>
</reference>
<comment type="caution">
    <text evidence="2">The sequence shown here is derived from an EMBL/GenBank/DDBJ whole genome shotgun (WGS) entry which is preliminary data.</text>
</comment>
<evidence type="ECO:0000313" key="2">
    <source>
        <dbReference type="EMBL" id="MBB5784425.1"/>
    </source>
</evidence>
<name>A0A7W9GIH4_9ACTN</name>
<evidence type="ECO:0000313" key="3">
    <source>
        <dbReference type="Proteomes" id="UP000579153"/>
    </source>
</evidence>
<keyword evidence="3" id="KW-1185">Reference proteome</keyword>
<dbReference type="AlphaFoldDB" id="A0A7W9GIH4"/>
<accession>A0A7W9GIH4</accession>
<proteinExistence type="predicted"/>
<organism evidence="2 3">
    <name type="scientific">Nonomuraea jabiensis</name>
    <dbReference type="NCBI Taxonomy" id="882448"/>
    <lineage>
        <taxon>Bacteria</taxon>
        <taxon>Bacillati</taxon>
        <taxon>Actinomycetota</taxon>
        <taxon>Actinomycetes</taxon>
        <taxon>Streptosporangiales</taxon>
        <taxon>Streptosporangiaceae</taxon>
        <taxon>Nonomuraea</taxon>
    </lineage>
</organism>
<dbReference type="EMBL" id="JACHMB010000001">
    <property type="protein sequence ID" value="MBB5784425.1"/>
    <property type="molecule type" value="Genomic_DNA"/>
</dbReference>